<keyword evidence="2" id="KW-1185">Reference proteome</keyword>
<name>A0AAD5Y3A2_9FUNG</name>
<organism evidence="1 2">
    <name type="scientific">Clydaea vesicula</name>
    <dbReference type="NCBI Taxonomy" id="447962"/>
    <lineage>
        <taxon>Eukaryota</taxon>
        <taxon>Fungi</taxon>
        <taxon>Fungi incertae sedis</taxon>
        <taxon>Chytridiomycota</taxon>
        <taxon>Chytridiomycota incertae sedis</taxon>
        <taxon>Chytridiomycetes</taxon>
        <taxon>Lobulomycetales</taxon>
        <taxon>Lobulomycetaceae</taxon>
        <taxon>Clydaea</taxon>
    </lineage>
</organism>
<comment type="caution">
    <text evidence="1">The sequence shown here is derived from an EMBL/GenBank/DDBJ whole genome shotgun (WGS) entry which is preliminary data.</text>
</comment>
<protein>
    <submittedName>
        <fullName evidence="1">Uncharacterized protein</fullName>
    </submittedName>
</protein>
<reference evidence="1" key="1">
    <citation type="submission" date="2020-05" db="EMBL/GenBank/DDBJ databases">
        <title>Phylogenomic resolution of chytrid fungi.</title>
        <authorList>
            <person name="Stajich J.E."/>
            <person name="Amses K."/>
            <person name="Simmons R."/>
            <person name="Seto K."/>
            <person name="Myers J."/>
            <person name="Bonds A."/>
            <person name="Quandt C.A."/>
            <person name="Barry K."/>
            <person name="Liu P."/>
            <person name="Grigoriev I."/>
            <person name="Longcore J.E."/>
            <person name="James T.Y."/>
        </authorList>
    </citation>
    <scope>NUCLEOTIDE SEQUENCE</scope>
    <source>
        <strain evidence="1">JEL0476</strain>
    </source>
</reference>
<dbReference type="EMBL" id="JADGJW010000020">
    <property type="protein sequence ID" value="KAJ3227230.1"/>
    <property type="molecule type" value="Genomic_DNA"/>
</dbReference>
<accession>A0AAD5Y3A2</accession>
<gene>
    <name evidence="1" type="ORF">HK099_002923</name>
</gene>
<sequence length="279" mass="31327">MKSNYFKGFTLFNTSKKKSKNSILSDVETMNDAKENMTKESEMPIATHAVFKRSAGSMTCDEFAKACGIVVLEEENEDLVDDLTSECSDPNALTSTSSNFYNTTSNLSFSNTDTQLSPRRRRPSLGSILNADIFVPPNNSIPSSNNSSILLDQNEISTIPEQVDVLPISEQTDFTSNKSFTQRLFSRKTDATLAVSNDQQQLETVVEKKGRFLVTNLNKSALSKRKFSIINYLPSSSFENTNGFQKPLSSETDTFNLNREKLKYRKVPIIKINSKDVFW</sequence>
<dbReference type="AlphaFoldDB" id="A0AAD5Y3A2"/>
<proteinExistence type="predicted"/>
<dbReference type="Proteomes" id="UP001211065">
    <property type="component" value="Unassembled WGS sequence"/>
</dbReference>
<evidence type="ECO:0000313" key="1">
    <source>
        <dbReference type="EMBL" id="KAJ3227230.1"/>
    </source>
</evidence>
<evidence type="ECO:0000313" key="2">
    <source>
        <dbReference type="Proteomes" id="UP001211065"/>
    </source>
</evidence>